<evidence type="ECO:0000313" key="6">
    <source>
        <dbReference type="Proteomes" id="UP000483820"/>
    </source>
</evidence>
<feature type="compositionally biased region" description="Acidic residues" evidence="1">
    <location>
        <begin position="88"/>
        <end position="99"/>
    </location>
</feature>
<evidence type="ECO:0000313" key="2">
    <source>
        <dbReference type="EMBL" id="EFP06402.1"/>
    </source>
</evidence>
<organism evidence="5">
    <name type="scientific">Caenorhabditis remanei</name>
    <name type="common">Caenorhabditis vulgaris</name>
    <dbReference type="NCBI Taxonomy" id="31234"/>
    <lineage>
        <taxon>Eukaryota</taxon>
        <taxon>Metazoa</taxon>
        <taxon>Ecdysozoa</taxon>
        <taxon>Nematoda</taxon>
        <taxon>Chromadorea</taxon>
        <taxon>Rhabditida</taxon>
        <taxon>Rhabditina</taxon>
        <taxon>Rhabditomorpha</taxon>
        <taxon>Rhabditoidea</taxon>
        <taxon>Rhabditidae</taxon>
        <taxon>Peloderinae</taxon>
        <taxon>Caenorhabditis</taxon>
    </lineage>
</organism>
<accession>E3MP62</accession>
<evidence type="ECO:0000313" key="5">
    <source>
        <dbReference type="Proteomes" id="UP000008281"/>
    </source>
</evidence>
<dbReference type="EMBL" id="DS268462">
    <property type="protein sequence ID" value="EFP06402.1"/>
    <property type="molecule type" value="Genomic_DNA"/>
</dbReference>
<name>E3MP62_CAERE</name>
<dbReference type="InParanoid" id="E3MP62"/>
<reference evidence="2" key="1">
    <citation type="submission" date="2007-07" db="EMBL/GenBank/DDBJ databases">
        <title>PCAP assembly of the Caenorhabditis remanei genome.</title>
        <authorList>
            <consortium name="The Caenorhabditis remanei Sequencing Consortium"/>
            <person name="Wilson R.K."/>
        </authorList>
    </citation>
    <scope>NUCLEOTIDE SEQUENCE [LARGE SCALE GENOMIC DNA]</scope>
    <source>
        <strain evidence="2">PB4641</strain>
    </source>
</reference>
<evidence type="ECO:0000256" key="1">
    <source>
        <dbReference type="SAM" id="MobiDB-lite"/>
    </source>
</evidence>
<dbReference type="EMBL" id="WUAV01000006">
    <property type="protein sequence ID" value="KAF1749545.1"/>
    <property type="molecule type" value="Genomic_DNA"/>
</dbReference>
<feature type="compositionally biased region" description="Acidic residues" evidence="1">
    <location>
        <begin position="61"/>
        <end position="76"/>
    </location>
</feature>
<reference evidence="3 6" key="2">
    <citation type="submission" date="2019-12" db="EMBL/GenBank/DDBJ databases">
        <title>Chromosome-level assembly of the Caenorhabditis remanei genome.</title>
        <authorList>
            <person name="Teterina A.A."/>
            <person name="Willis J.H."/>
            <person name="Phillips P.C."/>
        </authorList>
    </citation>
    <scope>NUCLEOTIDE SEQUENCE [LARGE SCALE GENOMIC DNA]</scope>
    <source>
        <strain evidence="3 6">PX506</strain>
        <tissue evidence="3">Whole organism</tissue>
    </source>
</reference>
<keyword evidence="5" id="KW-1185">Reference proteome</keyword>
<feature type="compositionally biased region" description="Polar residues" evidence="1">
    <location>
        <begin position="19"/>
        <end position="38"/>
    </location>
</feature>
<gene>
    <name evidence="2" type="ORF">CRE_07593</name>
    <name evidence="3" type="ORF">GCK72_026013</name>
    <name evidence="4" type="ORF">GCK72_026017</name>
</gene>
<evidence type="ECO:0000313" key="4">
    <source>
        <dbReference type="EMBL" id="KAF1749549.1"/>
    </source>
</evidence>
<feature type="compositionally biased region" description="Basic and acidic residues" evidence="1">
    <location>
        <begin position="1"/>
        <end position="15"/>
    </location>
</feature>
<evidence type="ECO:0000313" key="3">
    <source>
        <dbReference type="EMBL" id="KAF1749545.1"/>
    </source>
</evidence>
<feature type="compositionally biased region" description="Basic and acidic residues" evidence="1">
    <location>
        <begin position="39"/>
        <end position="48"/>
    </location>
</feature>
<dbReference type="RefSeq" id="XP_003102069.1">
    <property type="nucleotide sequence ID" value="XM_003102021.1"/>
</dbReference>
<dbReference type="EMBL" id="WUAV01000006">
    <property type="protein sequence ID" value="KAF1749549.1"/>
    <property type="molecule type" value="Genomic_DNA"/>
</dbReference>
<protein>
    <submittedName>
        <fullName evidence="2">Uncharacterized protein</fullName>
    </submittedName>
</protein>
<dbReference type="GeneID" id="9813836"/>
<sequence>MTKSPIHEPDNKLGESNDDSGQIPSLINKGASDNQPSKSVEETNDLKKNPQPKYIAHLADENLDMEEPTDESDQESSETNGSEVIDLSSDEEVIIDETD</sequence>
<dbReference type="KEGG" id="crq:GCK72_026013"/>
<dbReference type="HOGENOM" id="CLU_2322609_0_0_1"/>
<dbReference type="CTD" id="9813836"/>
<dbReference type="Proteomes" id="UP000483820">
    <property type="component" value="Chromosome X"/>
</dbReference>
<proteinExistence type="predicted"/>
<dbReference type="AlphaFoldDB" id="E3MP62"/>
<feature type="region of interest" description="Disordered" evidence="1">
    <location>
        <begin position="1"/>
        <end position="99"/>
    </location>
</feature>
<dbReference type="Proteomes" id="UP000008281">
    <property type="component" value="Unassembled WGS sequence"/>
</dbReference>